<dbReference type="EMBL" id="BGPR01000002">
    <property type="protein sequence ID" value="GBL72659.1"/>
    <property type="molecule type" value="Genomic_DNA"/>
</dbReference>
<evidence type="ECO:0000313" key="1">
    <source>
        <dbReference type="EMBL" id="GBL72659.1"/>
    </source>
</evidence>
<sequence length="135" mass="15277">MSSSIRLKLDIHDHSTPFQLSTHPLGGSFTGRAGQTQTHHLRALRFPRALTPAPAFKIKSHSYGISRENLTPPSPRFCNGLHFGFMVHQSKWISREVENTNFRPQHSDSHRIFALIADVWSSATEFEWCGVIVNV</sequence>
<accession>A0A4Y1ZZW9</accession>
<name>A0A4Y1ZZW9_ARAVE</name>
<organism evidence="1 2">
    <name type="scientific">Araneus ventricosus</name>
    <name type="common">Orbweaver spider</name>
    <name type="synonym">Epeira ventricosa</name>
    <dbReference type="NCBI Taxonomy" id="182803"/>
    <lineage>
        <taxon>Eukaryota</taxon>
        <taxon>Metazoa</taxon>
        <taxon>Ecdysozoa</taxon>
        <taxon>Arthropoda</taxon>
        <taxon>Chelicerata</taxon>
        <taxon>Arachnida</taxon>
        <taxon>Araneae</taxon>
        <taxon>Araneomorphae</taxon>
        <taxon>Entelegynae</taxon>
        <taxon>Araneoidea</taxon>
        <taxon>Araneidae</taxon>
        <taxon>Araneus</taxon>
    </lineage>
</organism>
<comment type="caution">
    <text evidence="1">The sequence shown here is derived from an EMBL/GenBank/DDBJ whole genome shotgun (WGS) entry which is preliminary data.</text>
</comment>
<keyword evidence="2" id="KW-1185">Reference proteome</keyword>
<dbReference type="AlphaFoldDB" id="A0A4Y1ZZW9"/>
<proteinExistence type="predicted"/>
<protein>
    <submittedName>
        <fullName evidence="1">Uncharacterized protein</fullName>
    </submittedName>
</protein>
<dbReference type="Proteomes" id="UP000499080">
    <property type="component" value="Unassembled WGS sequence"/>
</dbReference>
<evidence type="ECO:0000313" key="2">
    <source>
        <dbReference type="Proteomes" id="UP000499080"/>
    </source>
</evidence>
<reference evidence="1 2" key="1">
    <citation type="journal article" date="2019" name="Sci. Rep.">
        <title>Orb-weaving spider Araneus ventricosus genome elucidates the spidroin gene catalogue.</title>
        <authorList>
            <person name="Kono N."/>
            <person name="Nakamura H."/>
            <person name="Ohtoshi R."/>
            <person name="Moran D.A.P."/>
            <person name="Shinohara A."/>
            <person name="Yoshida Y."/>
            <person name="Fujiwara M."/>
            <person name="Mori M."/>
            <person name="Tomita M."/>
            <person name="Arakawa K."/>
        </authorList>
    </citation>
    <scope>NUCLEOTIDE SEQUENCE [LARGE SCALE GENOMIC DNA]</scope>
</reference>
<gene>
    <name evidence="1" type="ORF">AVEN_127909_1</name>
</gene>